<dbReference type="Proteomes" id="UP001151760">
    <property type="component" value="Unassembled WGS sequence"/>
</dbReference>
<comment type="caution">
    <text evidence="1">The sequence shown here is derived from an EMBL/GenBank/DDBJ whole genome shotgun (WGS) entry which is preliminary data.</text>
</comment>
<accession>A0ABQ5D3M1</accession>
<evidence type="ECO:0000313" key="1">
    <source>
        <dbReference type="EMBL" id="GJT33563.1"/>
    </source>
</evidence>
<dbReference type="EMBL" id="BQNB010014889">
    <property type="protein sequence ID" value="GJT33563.1"/>
    <property type="molecule type" value="Genomic_DNA"/>
</dbReference>
<proteinExistence type="predicted"/>
<organism evidence="1 2">
    <name type="scientific">Tanacetum coccineum</name>
    <dbReference type="NCBI Taxonomy" id="301880"/>
    <lineage>
        <taxon>Eukaryota</taxon>
        <taxon>Viridiplantae</taxon>
        <taxon>Streptophyta</taxon>
        <taxon>Embryophyta</taxon>
        <taxon>Tracheophyta</taxon>
        <taxon>Spermatophyta</taxon>
        <taxon>Magnoliopsida</taxon>
        <taxon>eudicotyledons</taxon>
        <taxon>Gunneridae</taxon>
        <taxon>Pentapetalae</taxon>
        <taxon>asterids</taxon>
        <taxon>campanulids</taxon>
        <taxon>Asterales</taxon>
        <taxon>Asteraceae</taxon>
        <taxon>Asteroideae</taxon>
        <taxon>Anthemideae</taxon>
        <taxon>Anthemidinae</taxon>
        <taxon>Tanacetum</taxon>
    </lineage>
</organism>
<sequence length="430" mass="49365">MTRSSTESKTSLAIVANLSELELKKILIEKMESKKEFDIGATDEQSDKETSYHTDWFQKPAKIPTPDHDWNKTLPAVHGPVQPYRTYATSAYKDQGLQNMVISNGLKIWSPTQSGVKYRSTMTSMHYGESIIKDANNNNSIDLLLIGNLLVMSTPNVESLLSQSFKLLNGTATNIWIGSLFVEDDDKYYTSQGRRLQKASPSDIEDHADYFLFKALLVEDLQLGVGMPIQLFQSYGFILLGTMDKKNKLMVLMKIYKFSDDVLDNEKLAEFDESNTHVLEVSILQVKSWSRRFFRLNLPDHRRSSWILKDGGEVKEFQRSFCHSDTERLSRSDEVLKLKNFKKDAPLNLFKSSNQERYEHVSSEVTSSQGGIVHKMAKRDYAWLMISRCSRSHSRQAKEQAQDLKFMITTSNHKLMIEVKDYEHKTKVKA</sequence>
<name>A0ABQ5D3M1_9ASTR</name>
<reference evidence="1" key="2">
    <citation type="submission" date="2022-01" db="EMBL/GenBank/DDBJ databases">
        <authorList>
            <person name="Yamashiro T."/>
            <person name="Shiraishi A."/>
            <person name="Satake H."/>
            <person name="Nakayama K."/>
        </authorList>
    </citation>
    <scope>NUCLEOTIDE SEQUENCE</scope>
</reference>
<evidence type="ECO:0000313" key="2">
    <source>
        <dbReference type="Proteomes" id="UP001151760"/>
    </source>
</evidence>
<gene>
    <name evidence="1" type="ORF">Tco_0923982</name>
</gene>
<keyword evidence="2" id="KW-1185">Reference proteome</keyword>
<reference evidence="1" key="1">
    <citation type="journal article" date="2022" name="Int. J. Mol. Sci.">
        <title>Draft Genome of Tanacetum Coccineum: Genomic Comparison of Closely Related Tanacetum-Family Plants.</title>
        <authorList>
            <person name="Yamashiro T."/>
            <person name="Shiraishi A."/>
            <person name="Nakayama K."/>
            <person name="Satake H."/>
        </authorList>
    </citation>
    <scope>NUCLEOTIDE SEQUENCE</scope>
</reference>
<protein>
    <submittedName>
        <fullName evidence="1">Uncharacterized protein</fullName>
    </submittedName>
</protein>